<dbReference type="PANTHER" id="PTHR15106:SF2">
    <property type="entry name" value="RETINOIC ACID RECEPTOR RESPONDER PROTEIN 2"/>
    <property type="match status" value="1"/>
</dbReference>
<evidence type="ECO:0000256" key="6">
    <source>
        <dbReference type="ARBA" id="ARBA00022782"/>
    </source>
</evidence>
<evidence type="ECO:0000256" key="10">
    <source>
        <dbReference type="SAM" id="MobiDB-lite"/>
    </source>
</evidence>
<comment type="subcellular location">
    <subcellularLocation>
        <location evidence="1">Secreted</location>
    </subcellularLocation>
</comment>
<protein>
    <recommendedName>
        <fullName evidence="2">Retinoic acid receptor responder protein 2</fullName>
    </recommendedName>
    <alternativeName>
        <fullName evidence="9">Chemerin</fullName>
    </alternativeName>
</protein>
<evidence type="ECO:0000313" key="12">
    <source>
        <dbReference type="RefSeq" id="XP_060539247.1"/>
    </source>
</evidence>
<dbReference type="GeneID" id="117673273"/>
<evidence type="ECO:0000256" key="7">
    <source>
        <dbReference type="ARBA" id="ARBA00023157"/>
    </source>
</evidence>
<dbReference type="PANTHER" id="PTHR15106">
    <property type="entry name" value="RETINOIC ACID RECEPTOR RESPONDER PROTEIN 2"/>
    <property type="match status" value="1"/>
</dbReference>
<keyword evidence="5" id="KW-0732">Signal</keyword>
<organism evidence="11 12">
    <name type="scientific">Pantherophis guttatus</name>
    <name type="common">Corn snake</name>
    <name type="synonym">Elaphe guttata</name>
    <dbReference type="NCBI Taxonomy" id="94885"/>
    <lineage>
        <taxon>Eukaryota</taxon>
        <taxon>Metazoa</taxon>
        <taxon>Chordata</taxon>
        <taxon>Craniata</taxon>
        <taxon>Vertebrata</taxon>
        <taxon>Euteleostomi</taxon>
        <taxon>Lepidosauria</taxon>
        <taxon>Squamata</taxon>
        <taxon>Bifurcata</taxon>
        <taxon>Unidentata</taxon>
        <taxon>Episquamata</taxon>
        <taxon>Toxicofera</taxon>
        <taxon>Serpentes</taxon>
        <taxon>Colubroidea</taxon>
        <taxon>Colubridae</taxon>
        <taxon>Colubrinae</taxon>
        <taxon>Pantherophis</taxon>
    </lineage>
</organism>
<name>A0ABM3YSZ8_PANGU</name>
<keyword evidence="7" id="KW-1015">Disulfide bond</keyword>
<feature type="region of interest" description="Disordered" evidence="10">
    <location>
        <begin position="1"/>
        <end position="46"/>
    </location>
</feature>
<evidence type="ECO:0000256" key="2">
    <source>
        <dbReference type="ARBA" id="ARBA00018808"/>
    </source>
</evidence>
<evidence type="ECO:0000256" key="1">
    <source>
        <dbReference type="ARBA" id="ARBA00004613"/>
    </source>
</evidence>
<dbReference type="Gene3D" id="3.10.450.10">
    <property type="match status" value="1"/>
</dbReference>
<evidence type="ECO:0000256" key="8">
    <source>
        <dbReference type="ARBA" id="ARBA00023198"/>
    </source>
</evidence>
<keyword evidence="8" id="KW-0395">Inflammatory response</keyword>
<evidence type="ECO:0000256" key="4">
    <source>
        <dbReference type="ARBA" id="ARBA00022525"/>
    </source>
</evidence>
<evidence type="ECO:0000256" key="5">
    <source>
        <dbReference type="ARBA" id="ARBA00022729"/>
    </source>
</evidence>
<keyword evidence="12" id="KW-0675">Receptor</keyword>
<dbReference type="RefSeq" id="XP_060539247.1">
    <property type="nucleotide sequence ID" value="XM_060683264.1"/>
</dbReference>
<keyword evidence="11" id="KW-1185">Reference proteome</keyword>
<dbReference type="InterPro" id="IPR046350">
    <property type="entry name" value="Cystatin_sf"/>
</dbReference>
<keyword evidence="3" id="KW-0145">Chemotaxis</keyword>
<dbReference type="Proteomes" id="UP001652622">
    <property type="component" value="Unplaced"/>
</dbReference>
<dbReference type="SUPFAM" id="SSF54403">
    <property type="entry name" value="Cystatin/monellin"/>
    <property type="match status" value="1"/>
</dbReference>
<sequence length="208" mass="23355">MKPVGGRIFGPLPRGTTTRGRGEGSGPMTHPASQLQRRGRRSAGGPAQKFTMSRWLLLCVLLVLIEFGRPAALQNALEKVLEDFHGRNLVQAAFRGETAREVVEELPMGTYVQLEVDLVQTVCKKHQWRSQNCQIKAGGRRQKCLACFKFDVANPRTLINKSLRCLSEHNPVFQEVRRQQEEECRAIKSANEDQYHPGKFAFSIGLPS</sequence>
<evidence type="ECO:0000256" key="9">
    <source>
        <dbReference type="ARBA" id="ARBA00032785"/>
    </source>
</evidence>
<gene>
    <name evidence="12" type="primary">RARRES2</name>
</gene>
<keyword evidence="4" id="KW-0964">Secreted</keyword>
<feature type="compositionally biased region" description="Low complexity" evidence="10">
    <location>
        <begin position="10"/>
        <end position="19"/>
    </location>
</feature>
<dbReference type="InterPro" id="IPR029562">
    <property type="entry name" value="Chemerin"/>
</dbReference>
<proteinExistence type="predicted"/>
<evidence type="ECO:0000313" key="11">
    <source>
        <dbReference type="Proteomes" id="UP001652622"/>
    </source>
</evidence>
<evidence type="ECO:0000256" key="3">
    <source>
        <dbReference type="ARBA" id="ARBA00022500"/>
    </source>
</evidence>
<keyword evidence="6" id="KW-0221">Differentiation</keyword>
<accession>A0ABM3YSZ8</accession>
<reference evidence="12" key="1">
    <citation type="submission" date="2025-08" db="UniProtKB">
        <authorList>
            <consortium name="RefSeq"/>
        </authorList>
    </citation>
    <scope>IDENTIFICATION</scope>
    <source>
        <tissue evidence="12">Blood</tissue>
    </source>
</reference>